<evidence type="ECO:0000313" key="2">
    <source>
        <dbReference type="EMBL" id="PIT94884.1"/>
    </source>
</evidence>
<organism evidence="2 3">
    <name type="scientific">Candidatus Falkowbacteria bacterium CG10_big_fil_rev_8_21_14_0_10_39_9</name>
    <dbReference type="NCBI Taxonomy" id="1974566"/>
    <lineage>
        <taxon>Bacteria</taxon>
        <taxon>Candidatus Falkowiibacteriota</taxon>
    </lineage>
</organism>
<proteinExistence type="predicted"/>
<dbReference type="AlphaFoldDB" id="A0A2M6WQ70"/>
<dbReference type="NCBIfam" id="TIGR02532">
    <property type="entry name" value="IV_pilin_GFxxxE"/>
    <property type="match status" value="1"/>
</dbReference>
<comment type="caution">
    <text evidence="2">The sequence shown here is derived from an EMBL/GenBank/DDBJ whole genome shotgun (WGS) entry which is preliminary data.</text>
</comment>
<dbReference type="InterPro" id="IPR012902">
    <property type="entry name" value="N_methyl_site"/>
</dbReference>
<feature type="transmembrane region" description="Helical" evidence="1">
    <location>
        <begin position="7"/>
        <end position="31"/>
    </location>
</feature>
<dbReference type="SUPFAM" id="SSF54523">
    <property type="entry name" value="Pili subunits"/>
    <property type="match status" value="1"/>
</dbReference>
<gene>
    <name evidence="2" type="ORF">COT98_01800</name>
</gene>
<dbReference type="Gene3D" id="3.30.700.10">
    <property type="entry name" value="Glycoprotein, Type 4 Pilin"/>
    <property type="match status" value="1"/>
</dbReference>
<name>A0A2M6WQ70_9BACT</name>
<reference evidence="3" key="1">
    <citation type="submission" date="2017-09" db="EMBL/GenBank/DDBJ databases">
        <title>Depth-based differentiation of microbial function through sediment-hosted aquifers and enrichment of novel symbionts in the deep terrestrial subsurface.</title>
        <authorList>
            <person name="Probst A.J."/>
            <person name="Ladd B."/>
            <person name="Jarett J.K."/>
            <person name="Geller-Mcgrath D.E."/>
            <person name="Sieber C.M.K."/>
            <person name="Emerson J.B."/>
            <person name="Anantharaman K."/>
            <person name="Thomas B.C."/>
            <person name="Malmstrom R."/>
            <person name="Stieglmeier M."/>
            <person name="Klingl A."/>
            <person name="Woyke T."/>
            <person name="Ryan C.M."/>
            <person name="Banfield J.F."/>
        </authorList>
    </citation>
    <scope>NUCLEOTIDE SEQUENCE [LARGE SCALE GENOMIC DNA]</scope>
</reference>
<sequence length="93" mass="10526">MSKIKQAFTLLEILLVVTAISLLAGIVILAINPTRQLSKTRNSQRYVDVNTINKAAYQYIIDKGSLRTLLALHRWKFVAAALRSALVWLTCRR</sequence>
<dbReference type="Proteomes" id="UP000228900">
    <property type="component" value="Unassembled WGS sequence"/>
</dbReference>
<keyword evidence="1" id="KW-0812">Transmembrane</keyword>
<keyword evidence="1" id="KW-0472">Membrane</keyword>
<accession>A0A2M6WQ70</accession>
<evidence type="ECO:0008006" key="4">
    <source>
        <dbReference type="Google" id="ProtNLM"/>
    </source>
</evidence>
<evidence type="ECO:0000313" key="3">
    <source>
        <dbReference type="Proteomes" id="UP000228900"/>
    </source>
</evidence>
<dbReference type="EMBL" id="PFAQ01000031">
    <property type="protein sequence ID" value="PIT94884.1"/>
    <property type="molecule type" value="Genomic_DNA"/>
</dbReference>
<keyword evidence="1" id="KW-1133">Transmembrane helix</keyword>
<evidence type="ECO:0000256" key="1">
    <source>
        <dbReference type="SAM" id="Phobius"/>
    </source>
</evidence>
<dbReference type="InterPro" id="IPR045584">
    <property type="entry name" value="Pilin-like"/>
</dbReference>
<protein>
    <recommendedName>
        <fullName evidence="4">Type II secretion system protein GspG C-terminal domain-containing protein</fullName>
    </recommendedName>
</protein>